<name>A0A9N7VZ58_PLEPL</name>
<sequence length="280" mass="30249">MNIIMCDPCPCQGISPLRAPAHPAGRGNRGAVPAAAYRALAAALHSLAGSNIHTVVFASHRSRDGERPASCRSASTRADLKRSSQCNVNVLLQTNAKGKFRVQQLAQGHFGMQMGQTGDRTADLQSSREKSNLCSSRKNSGESHSDGPQRLCQQNLTQVCRPPTQSASQLNCTEINGCSAASPSPRPGTYSFSHHHHSPPMIQPYYTTPVSRSHLEFIGETSAGVVSAASHQMKPPPSDVLSGKSRARPGWILLTGWKRGSAWMQFSKRRILHSPQEHVS</sequence>
<proteinExistence type="predicted"/>
<gene>
    <name evidence="2" type="ORF">PLEPLA_LOCUS44758</name>
</gene>
<reference evidence="2" key="1">
    <citation type="submission" date="2020-03" db="EMBL/GenBank/DDBJ databases">
        <authorList>
            <person name="Weist P."/>
        </authorList>
    </citation>
    <scope>NUCLEOTIDE SEQUENCE</scope>
</reference>
<feature type="region of interest" description="Disordered" evidence="1">
    <location>
        <begin position="111"/>
        <end position="149"/>
    </location>
</feature>
<dbReference type="Proteomes" id="UP001153269">
    <property type="component" value="Unassembled WGS sequence"/>
</dbReference>
<comment type="caution">
    <text evidence="2">The sequence shown here is derived from an EMBL/GenBank/DDBJ whole genome shotgun (WGS) entry which is preliminary data.</text>
</comment>
<keyword evidence="3" id="KW-1185">Reference proteome</keyword>
<organism evidence="2 3">
    <name type="scientific">Pleuronectes platessa</name>
    <name type="common">European plaice</name>
    <dbReference type="NCBI Taxonomy" id="8262"/>
    <lineage>
        <taxon>Eukaryota</taxon>
        <taxon>Metazoa</taxon>
        <taxon>Chordata</taxon>
        <taxon>Craniata</taxon>
        <taxon>Vertebrata</taxon>
        <taxon>Euteleostomi</taxon>
        <taxon>Actinopterygii</taxon>
        <taxon>Neopterygii</taxon>
        <taxon>Teleostei</taxon>
        <taxon>Neoteleostei</taxon>
        <taxon>Acanthomorphata</taxon>
        <taxon>Carangaria</taxon>
        <taxon>Pleuronectiformes</taxon>
        <taxon>Pleuronectoidei</taxon>
        <taxon>Pleuronectidae</taxon>
        <taxon>Pleuronectes</taxon>
    </lineage>
</organism>
<evidence type="ECO:0000256" key="1">
    <source>
        <dbReference type="SAM" id="MobiDB-lite"/>
    </source>
</evidence>
<dbReference type="EMBL" id="CADEAL010004319">
    <property type="protein sequence ID" value="CAB1456955.1"/>
    <property type="molecule type" value="Genomic_DNA"/>
</dbReference>
<dbReference type="AlphaFoldDB" id="A0A9N7VZ58"/>
<evidence type="ECO:0000313" key="2">
    <source>
        <dbReference type="EMBL" id="CAB1456955.1"/>
    </source>
</evidence>
<feature type="compositionally biased region" description="Basic and acidic residues" evidence="1">
    <location>
        <begin position="120"/>
        <end position="131"/>
    </location>
</feature>
<protein>
    <submittedName>
        <fullName evidence="2">Uncharacterized protein</fullName>
    </submittedName>
</protein>
<evidence type="ECO:0000313" key="3">
    <source>
        <dbReference type="Proteomes" id="UP001153269"/>
    </source>
</evidence>
<accession>A0A9N7VZ58</accession>